<dbReference type="RefSeq" id="WP_344686568.1">
    <property type="nucleotide sequence ID" value="NZ_BAAAVV010000001.1"/>
</dbReference>
<organism evidence="1 2">
    <name type="scientific">Blastococcus jejuensis</name>
    <dbReference type="NCBI Taxonomy" id="351224"/>
    <lineage>
        <taxon>Bacteria</taxon>
        <taxon>Bacillati</taxon>
        <taxon>Actinomycetota</taxon>
        <taxon>Actinomycetes</taxon>
        <taxon>Geodermatophilales</taxon>
        <taxon>Geodermatophilaceae</taxon>
        <taxon>Blastococcus</taxon>
    </lineage>
</organism>
<name>A0ABP6NNH3_9ACTN</name>
<proteinExistence type="predicted"/>
<dbReference type="Proteomes" id="UP001499924">
    <property type="component" value="Unassembled WGS sequence"/>
</dbReference>
<reference evidence="2" key="1">
    <citation type="journal article" date="2019" name="Int. J. Syst. Evol. Microbiol.">
        <title>The Global Catalogue of Microorganisms (GCM) 10K type strain sequencing project: providing services to taxonomists for standard genome sequencing and annotation.</title>
        <authorList>
            <consortium name="The Broad Institute Genomics Platform"/>
            <consortium name="The Broad Institute Genome Sequencing Center for Infectious Disease"/>
            <person name="Wu L."/>
            <person name="Ma J."/>
        </authorList>
    </citation>
    <scope>NUCLEOTIDE SEQUENCE [LARGE SCALE GENOMIC DNA]</scope>
    <source>
        <strain evidence="2">JCM 15614</strain>
    </source>
</reference>
<evidence type="ECO:0000313" key="1">
    <source>
        <dbReference type="EMBL" id="GAA3154158.1"/>
    </source>
</evidence>
<gene>
    <name evidence="1" type="ORF">GCM10010531_01490</name>
</gene>
<accession>A0ABP6NNH3</accession>
<evidence type="ECO:0008006" key="3">
    <source>
        <dbReference type="Google" id="ProtNLM"/>
    </source>
</evidence>
<keyword evidence="2" id="KW-1185">Reference proteome</keyword>
<evidence type="ECO:0000313" key="2">
    <source>
        <dbReference type="Proteomes" id="UP001499924"/>
    </source>
</evidence>
<comment type="caution">
    <text evidence="1">The sequence shown here is derived from an EMBL/GenBank/DDBJ whole genome shotgun (WGS) entry which is preliminary data.</text>
</comment>
<dbReference type="EMBL" id="BAAAVV010000001">
    <property type="protein sequence ID" value="GAA3154158.1"/>
    <property type="molecule type" value="Genomic_DNA"/>
</dbReference>
<protein>
    <recommendedName>
        <fullName evidence="3">Glycerophosphodiester phosphodiesterase</fullName>
    </recommendedName>
</protein>
<sequence length="205" mass="23042">MTLICAHRVNDPAALRDVPTELGVEIDLHADGDRLVLVHDPFSTGPDFESWLADYRHRFIVLNTKEEGLEQRIAALLDERGITDWAFLDQSFPFLVRGLRAGETRTMVRVSEYESVVTALALEPRPDWVWVDSFTGRWPAADELRSLAAHGFRLMVVSPELQGRSLADEIDVITGRFVDAGVPLHGVCTKSPATWHRPEAAWWDG</sequence>